<reference evidence="2" key="1">
    <citation type="submission" date="2023-11" db="EMBL/GenBank/DDBJ databases">
        <title>Genome assemblies of two species of porcelain crab, Petrolisthes cinctipes and Petrolisthes manimaculis (Anomura: Porcellanidae).</title>
        <authorList>
            <person name="Angst P."/>
        </authorList>
    </citation>
    <scope>NUCLEOTIDE SEQUENCE</scope>
    <source>
        <strain evidence="2">PB745_02</strain>
        <tissue evidence="2">Gill</tissue>
    </source>
</reference>
<feature type="region of interest" description="Disordered" evidence="1">
    <location>
        <begin position="35"/>
        <end position="79"/>
    </location>
</feature>
<keyword evidence="3" id="KW-1185">Reference proteome</keyword>
<dbReference type="Proteomes" id="UP001292094">
    <property type="component" value="Unassembled WGS sequence"/>
</dbReference>
<feature type="compositionally biased region" description="Polar residues" evidence="1">
    <location>
        <begin position="58"/>
        <end position="79"/>
    </location>
</feature>
<feature type="compositionally biased region" description="Low complexity" evidence="1">
    <location>
        <begin position="35"/>
        <end position="48"/>
    </location>
</feature>
<comment type="caution">
    <text evidence="2">The sequence shown here is derived from an EMBL/GenBank/DDBJ whole genome shotgun (WGS) entry which is preliminary data.</text>
</comment>
<evidence type="ECO:0000313" key="3">
    <source>
        <dbReference type="Proteomes" id="UP001292094"/>
    </source>
</evidence>
<gene>
    <name evidence="2" type="ORF">Pmani_038540</name>
</gene>
<dbReference type="EMBL" id="JAWZYT010006308">
    <property type="protein sequence ID" value="KAK4288440.1"/>
    <property type="molecule type" value="Genomic_DNA"/>
</dbReference>
<accession>A0AAE1TM69</accession>
<dbReference type="AlphaFoldDB" id="A0AAE1TM69"/>
<organism evidence="2 3">
    <name type="scientific">Petrolisthes manimaculis</name>
    <dbReference type="NCBI Taxonomy" id="1843537"/>
    <lineage>
        <taxon>Eukaryota</taxon>
        <taxon>Metazoa</taxon>
        <taxon>Ecdysozoa</taxon>
        <taxon>Arthropoda</taxon>
        <taxon>Crustacea</taxon>
        <taxon>Multicrustacea</taxon>
        <taxon>Malacostraca</taxon>
        <taxon>Eumalacostraca</taxon>
        <taxon>Eucarida</taxon>
        <taxon>Decapoda</taxon>
        <taxon>Pleocyemata</taxon>
        <taxon>Anomura</taxon>
        <taxon>Galatheoidea</taxon>
        <taxon>Porcellanidae</taxon>
        <taxon>Petrolisthes</taxon>
    </lineage>
</organism>
<evidence type="ECO:0000256" key="1">
    <source>
        <dbReference type="SAM" id="MobiDB-lite"/>
    </source>
</evidence>
<evidence type="ECO:0000313" key="2">
    <source>
        <dbReference type="EMBL" id="KAK4288440.1"/>
    </source>
</evidence>
<proteinExistence type="predicted"/>
<name>A0AAE1TM69_9EUCA</name>
<protein>
    <submittedName>
        <fullName evidence="2">Uncharacterized protein</fullName>
    </submittedName>
</protein>
<sequence length="79" mass="8615">MVVVYMPPSTHHHCHNTTHCLPQLTTTVTTPLTASLNSPPLSQHHSLPPSTPHHCHNTTHSLPQLPTTAITNFPRDTSG</sequence>